<dbReference type="SUPFAM" id="SSF51695">
    <property type="entry name" value="PLC-like phosphodiesterases"/>
    <property type="match status" value="1"/>
</dbReference>
<dbReference type="VEuPathDB" id="CryptoDB:Cvel_9733"/>
<dbReference type="GO" id="GO:0008081">
    <property type="term" value="F:phosphoric diester hydrolase activity"/>
    <property type="evidence" value="ECO:0007669"/>
    <property type="project" value="InterPro"/>
</dbReference>
<evidence type="ECO:0000256" key="1">
    <source>
        <dbReference type="SAM" id="MobiDB-lite"/>
    </source>
</evidence>
<proteinExistence type="predicted"/>
<evidence type="ECO:0000313" key="3">
    <source>
        <dbReference type="EMBL" id="CEM49980.1"/>
    </source>
</evidence>
<dbReference type="EMBL" id="CDMZ01004518">
    <property type="protein sequence ID" value="CEM49980.1"/>
    <property type="molecule type" value="Genomic_DNA"/>
</dbReference>
<dbReference type="GO" id="GO:0006629">
    <property type="term" value="P:lipid metabolic process"/>
    <property type="evidence" value="ECO:0007669"/>
    <property type="project" value="InterPro"/>
</dbReference>
<gene>
    <name evidence="3" type="ORF">Cvel_9733</name>
</gene>
<feature type="chain" id="PRO_5005191964" description="Phosphatidylinositol-specific phospholipase C X domain-containing protein" evidence="2">
    <location>
        <begin position="24"/>
        <end position="521"/>
    </location>
</feature>
<organism evidence="3">
    <name type="scientific">Chromera velia CCMP2878</name>
    <dbReference type="NCBI Taxonomy" id="1169474"/>
    <lineage>
        <taxon>Eukaryota</taxon>
        <taxon>Sar</taxon>
        <taxon>Alveolata</taxon>
        <taxon>Colpodellida</taxon>
        <taxon>Chromeraceae</taxon>
        <taxon>Chromera</taxon>
    </lineage>
</organism>
<feature type="signal peptide" evidence="2">
    <location>
        <begin position="1"/>
        <end position="23"/>
    </location>
</feature>
<dbReference type="Gene3D" id="3.20.20.190">
    <property type="entry name" value="Phosphatidylinositol (PI) phosphodiesterase"/>
    <property type="match status" value="1"/>
</dbReference>
<evidence type="ECO:0000256" key="2">
    <source>
        <dbReference type="SAM" id="SignalP"/>
    </source>
</evidence>
<feature type="region of interest" description="Disordered" evidence="1">
    <location>
        <begin position="327"/>
        <end position="368"/>
    </location>
</feature>
<reference evidence="3" key="1">
    <citation type="submission" date="2014-11" db="EMBL/GenBank/DDBJ databases">
        <authorList>
            <person name="Otto D Thomas"/>
            <person name="Naeem Raeece"/>
        </authorList>
    </citation>
    <scope>NUCLEOTIDE SEQUENCE</scope>
</reference>
<accession>A0A0G4HZH1</accession>
<evidence type="ECO:0008006" key="4">
    <source>
        <dbReference type="Google" id="ProtNLM"/>
    </source>
</evidence>
<protein>
    <recommendedName>
        <fullName evidence="4">Phosphatidylinositol-specific phospholipase C X domain-containing protein</fullName>
    </recommendedName>
</protein>
<name>A0A0G4HZH1_9ALVE</name>
<feature type="compositionally biased region" description="Low complexity" evidence="1">
    <location>
        <begin position="327"/>
        <end position="338"/>
    </location>
</feature>
<dbReference type="PhylomeDB" id="A0A0G4HZH1"/>
<sequence>MRDVGWRLCGLAWLLWLVASAYGDLSEPLLSDLRVLCSHDAGTGYLRESGYLKGTSPLYKWARTQDSPFKKQLECGARAFDIRAALTQSSSSSFSSGGNEERLQMHHGQVAIDFLLKEAVLEIVDWLGQEGNDEELVFLYVAECSHKGCDAAVAQMSSELGVPLFDDCMEIANMTVKEARERTRLPSGGHLMILKGCVKEHWDSEVECYGATAPLTEMMGQSTGLTGLQTANGRAADRKNIDEVLGQLDDVPHQGGWSRGSGKRNSWMVDFLRKKANEARQSRLLKSVVRLGKGLYHEASQVLMTAGNTLSSHWAWVSNQLWGRGRSLSSSSAPSEGSSEVEKRGGGEGGGNSSSSPSPGEETSEFSECYGERKGMSFSRLENYARKTIMSEAAGARERRRFNSPVGGGLWMLQGHWQYSAESIIIGTLHDSSVLEDQRRSSVNAWVSERVEEWDEMIRRESGGARGGLNWVELDDVCRDGGKVREALHRAEMSAKRAAVSLEGVRERDEGGDDTMWNQVA</sequence>
<dbReference type="InterPro" id="IPR017946">
    <property type="entry name" value="PLC-like_Pdiesterase_TIM-brl"/>
</dbReference>
<dbReference type="AlphaFoldDB" id="A0A0G4HZH1"/>
<keyword evidence="2" id="KW-0732">Signal</keyword>